<keyword evidence="1" id="KW-1133">Transmembrane helix</keyword>
<accession>K2N5W1</accession>
<protein>
    <recommendedName>
        <fullName evidence="4">Mitochondrial RNA binding protein</fullName>
    </recommendedName>
</protein>
<gene>
    <name evidence="2" type="ORF">MOQ_002759</name>
</gene>
<name>K2N5W1_TRYCR</name>
<dbReference type="Proteomes" id="UP000007350">
    <property type="component" value="Unassembled WGS sequence"/>
</dbReference>
<proteinExistence type="predicted"/>
<keyword evidence="1" id="KW-0812">Transmembrane</keyword>
<sequence length="587" mass="65685">MCTFSCAYEDMRFIHFFLCVCRIHHLLLPTPHLFLTKKKKQQQKVDTFLFILFYFIGRAVEVTARVFTVQGLGRSPWLVGREIIPQLHIQRGRGGGTGRMGGPFEKMARDVAVRMRSKVHKQSFSNAVMRAQERKLTPAGRLAVERVAELVALQKRHQQTFDPALRTEAMQILRTLPLLSTDEDPLFVQTQRALRVAAYFDAASLPAAYALINQHTKNAFLLDAVAMSSFFPILSKLRHPQTADIIAILLPRLREVAPEIIPREAVHILRVLHRAGVGDEKLTRILTDTVVKTVADTPLADVRQCALLLAETYPEEAKLILTAAEKRLCNEIELTEDADEVKGIILDVCRVVSLICSGPRGLFNSIARRSMDLVPQLTPLDMAYILKAFHMGSYRHLRLMRVLSSSQASHLTESNGSLRDLTPVAVSMTVQALAHFYVVGCEEVVVTLVNAVIDSLEGLNFALTLISCVRLQCVSPGVKQATDMLCGAPLQRYIQNPYSIQVTSRLIYALSQAGRCVTAEETSNLQLLLRALLRFRSPFPDDTRSFLLDAVATLNADDRCVDENLRKLLSKTRERLLQVHRDGSALS</sequence>
<feature type="transmembrane region" description="Helical" evidence="1">
    <location>
        <begin position="13"/>
        <end position="35"/>
    </location>
</feature>
<reference evidence="2 3" key="1">
    <citation type="journal article" date="2012" name="BMC Genomics">
        <title>Comparative genomic analysis of human infective Trypanosoma cruzi lineages with the bat-restricted subspecies T. cruzi marinkellei.</title>
        <authorList>
            <person name="Franzen O."/>
            <person name="Talavera-Lopez C."/>
            <person name="Ochaya S."/>
            <person name="Butler C.E."/>
            <person name="Messenger L.A."/>
            <person name="Lewis M.D."/>
            <person name="Llewellyn M.S."/>
            <person name="Marinkelle C.J."/>
            <person name="Tyler K.M."/>
            <person name="Miles M.A."/>
            <person name="Andersson B."/>
        </authorList>
    </citation>
    <scope>NUCLEOTIDE SEQUENCE [LARGE SCALE GENOMIC DNA]</scope>
    <source>
        <strain evidence="2 3">B7</strain>
    </source>
</reference>
<evidence type="ECO:0000256" key="1">
    <source>
        <dbReference type="SAM" id="Phobius"/>
    </source>
</evidence>
<feature type="transmembrane region" description="Helical" evidence="1">
    <location>
        <begin position="47"/>
        <end position="67"/>
    </location>
</feature>
<keyword evidence="1" id="KW-0472">Membrane</keyword>
<evidence type="ECO:0000313" key="2">
    <source>
        <dbReference type="EMBL" id="EKF33374.1"/>
    </source>
</evidence>
<dbReference type="EMBL" id="AHKC01009277">
    <property type="protein sequence ID" value="EKF33374.1"/>
    <property type="molecule type" value="Genomic_DNA"/>
</dbReference>
<dbReference type="AlphaFoldDB" id="K2N5W1"/>
<dbReference type="CDD" id="cd23677">
    <property type="entry name" value="RESC3_ARM-like"/>
    <property type="match status" value="1"/>
</dbReference>
<dbReference type="OrthoDB" id="272939at2759"/>
<keyword evidence="3" id="KW-1185">Reference proteome</keyword>
<evidence type="ECO:0000313" key="3">
    <source>
        <dbReference type="Proteomes" id="UP000007350"/>
    </source>
</evidence>
<comment type="caution">
    <text evidence="2">The sequence shown here is derived from an EMBL/GenBank/DDBJ whole genome shotgun (WGS) entry which is preliminary data.</text>
</comment>
<evidence type="ECO:0008006" key="4">
    <source>
        <dbReference type="Google" id="ProtNLM"/>
    </source>
</evidence>
<organism evidence="2 3">
    <name type="scientific">Trypanosoma cruzi marinkellei</name>
    <dbReference type="NCBI Taxonomy" id="85056"/>
    <lineage>
        <taxon>Eukaryota</taxon>
        <taxon>Discoba</taxon>
        <taxon>Euglenozoa</taxon>
        <taxon>Kinetoplastea</taxon>
        <taxon>Metakinetoplastina</taxon>
        <taxon>Trypanosomatida</taxon>
        <taxon>Trypanosomatidae</taxon>
        <taxon>Trypanosoma</taxon>
        <taxon>Schizotrypanum</taxon>
    </lineage>
</organism>